<dbReference type="SUPFAM" id="SSF54984">
    <property type="entry name" value="eEF-1beta-like"/>
    <property type="match status" value="1"/>
</dbReference>
<keyword evidence="2 5" id="KW-0251">Elongation factor</keyword>
<evidence type="ECO:0000259" key="4">
    <source>
        <dbReference type="SMART" id="SM00888"/>
    </source>
</evidence>
<feature type="domain" description="Translation elongation factor EF1B beta/delta subunit guanine nucleotide exchange" evidence="4">
    <location>
        <begin position="135"/>
        <end position="223"/>
    </location>
</feature>
<evidence type="ECO:0000313" key="6">
    <source>
        <dbReference type="Proteomes" id="UP000315496"/>
    </source>
</evidence>
<dbReference type="GO" id="GO:0005829">
    <property type="term" value="C:cytosol"/>
    <property type="evidence" value="ECO:0007669"/>
    <property type="project" value="TreeGrafter"/>
</dbReference>
<evidence type="ECO:0000313" key="5">
    <source>
        <dbReference type="EMBL" id="TNJ27030.1"/>
    </source>
</evidence>
<keyword evidence="6" id="KW-1185">Reference proteome</keyword>
<dbReference type="GO" id="GO:0003746">
    <property type="term" value="F:translation elongation factor activity"/>
    <property type="evidence" value="ECO:0007669"/>
    <property type="project" value="UniProtKB-KW"/>
</dbReference>
<sequence>MSFASLTQADLPALNEHLATRSYIGGFVASADDRVAYSHCSGLDVCPDAFPHVARWLRHIASFTRAEREKFPGEPTVCKCTEKTCEKAKTKAASEAVDLFGSDSESEDEETKAEQARLRAAAEAKQGAKKKKQDMSMIVLHVKPIDDESDLVAVMKSIPTDIVFDGLRWGEAELQDICFGLKMIAIACTVVDDVCSIDDVCEAIVERYESAVQSCDIHSFNKLG</sequence>
<dbReference type="EMBL" id="VDLU01000004">
    <property type="protein sequence ID" value="TNJ27030.1"/>
    <property type="molecule type" value="Genomic_DNA"/>
</dbReference>
<dbReference type="FunFam" id="3.30.70.60:FF:000001">
    <property type="entry name" value="Elongation factor 1-beta 1 like"/>
    <property type="match status" value="1"/>
</dbReference>
<dbReference type="CDD" id="cd00292">
    <property type="entry name" value="EF1B"/>
    <property type="match status" value="1"/>
</dbReference>
<dbReference type="InterPro" id="IPR014038">
    <property type="entry name" value="EF1B_bsu/dsu_GNE"/>
</dbReference>
<name>A0A4Z1SN57_GIAMU</name>
<protein>
    <submittedName>
        <fullName evidence="5">Translation elongation factor 1-beta</fullName>
    </submittedName>
</protein>
<dbReference type="AlphaFoldDB" id="A0A4Z1SN57"/>
<dbReference type="SUPFAM" id="SSF47616">
    <property type="entry name" value="GST C-terminal domain-like"/>
    <property type="match status" value="1"/>
</dbReference>
<dbReference type="InterPro" id="IPR036219">
    <property type="entry name" value="eEF-1beta-like_sf"/>
</dbReference>
<dbReference type="InterPro" id="IPR014717">
    <property type="entry name" value="Transl_elong_EF1B/ribsomal_bS6"/>
</dbReference>
<dbReference type="Pfam" id="PF10587">
    <property type="entry name" value="EF-1_beta_acid"/>
    <property type="match status" value="1"/>
</dbReference>
<keyword evidence="3" id="KW-0648">Protein biosynthesis</keyword>
<evidence type="ECO:0000256" key="1">
    <source>
        <dbReference type="ARBA" id="ARBA00007411"/>
    </source>
</evidence>
<dbReference type="Proteomes" id="UP000315496">
    <property type="component" value="Chromosome 4"/>
</dbReference>
<dbReference type="PANTHER" id="PTHR11595:SF21">
    <property type="entry name" value="ELONGATION FACTOR 1-BETA"/>
    <property type="match status" value="1"/>
</dbReference>
<dbReference type="InterPro" id="IPR036282">
    <property type="entry name" value="Glutathione-S-Trfase_C_sf"/>
</dbReference>
<evidence type="ECO:0000256" key="2">
    <source>
        <dbReference type="ARBA" id="ARBA00022768"/>
    </source>
</evidence>
<dbReference type="InterPro" id="IPR049720">
    <property type="entry name" value="EF1B_bsu/dsu"/>
</dbReference>
<evidence type="ECO:0000256" key="3">
    <source>
        <dbReference type="ARBA" id="ARBA00022917"/>
    </source>
</evidence>
<dbReference type="GO" id="GO:0005853">
    <property type="term" value="C:eukaryotic translation elongation factor 1 complex"/>
    <property type="evidence" value="ECO:0007669"/>
    <property type="project" value="InterPro"/>
</dbReference>
<dbReference type="GO" id="GO:0005085">
    <property type="term" value="F:guanyl-nucleotide exchange factor activity"/>
    <property type="evidence" value="ECO:0007669"/>
    <property type="project" value="TreeGrafter"/>
</dbReference>
<reference evidence="5 6" key="1">
    <citation type="submission" date="2019-05" db="EMBL/GenBank/DDBJ databases">
        <title>The compact genome of Giardia muris reveals important steps in the evolution of intestinal protozoan parasites.</title>
        <authorList>
            <person name="Xu F."/>
            <person name="Jimenez-Gonzalez A."/>
            <person name="Einarsson E."/>
            <person name="Astvaldsson A."/>
            <person name="Peirasmaki D."/>
            <person name="Eckmann L."/>
            <person name="Andersson J.O."/>
            <person name="Svard S.G."/>
            <person name="Jerlstrom-Hultqvist J."/>
        </authorList>
    </citation>
    <scope>NUCLEOTIDE SEQUENCE [LARGE SCALE GENOMIC DNA]</scope>
    <source>
        <strain evidence="5 6">Roberts-Thomson</strain>
    </source>
</reference>
<organism evidence="5 6">
    <name type="scientific">Giardia muris</name>
    <dbReference type="NCBI Taxonomy" id="5742"/>
    <lineage>
        <taxon>Eukaryota</taxon>
        <taxon>Metamonada</taxon>
        <taxon>Diplomonadida</taxon>
        <taxon>Hexamitidae</taxon>
        <taxon>Giardiinae</taxon>
        <taxon>Giardia</taxon>
    </lineage>
</organism>
<dbReference type="InterPro" id="IPR018940">
    <property type="entry name" value="EF-1_beta_acid_region_euk"/>
</dbReference>
<comment type="similarity">
    <text evidence="1">Belongs to the EF-1-beta/EF-1-delta family.</text>
</comment>
<accession>A0A4Z1SN57</accession>
<dbReference type="OrthoDB" id="331763at2759"/>
<dbReference type="PANTHER" id="PTHR11595">
    <property type="entry name" value="EF-HAND AND COILED-COIL DOMAIN-CONTAINING FAMILY MEMBER"/>
    <property type="match status" value="1"/>
</dbReference>
<dbReference type="Gene3D" id="3.30.70.60">
    <property type="match status" value="1"/>
</dbReference>
<dbReference type="SMART" id="SM00888">
    <property type="entry name" value="EF1_GNE"/>
    <property type="match status" value="1"/>
</dbReference>
<gene>
    <name evidence="5" type="ORF">GMRT_14646</name>
</gene>
<dbReference type="VEuPathDB" id="GiardiaDB:GMRT_14646"/>
<comment type="caution">
    <text evidence="5">The sequence shown here is derived from an EMBL/GenBank/DDBJ whole genome shotgun (WGS) entry which is preliminary data.</text>
</comment>
<proteinExistence type="inferred from homology"/>
<dbReference type="Pfam" id="PF00736">
    <property type="entry name" value="EF1_GNE"/>
    <property type="match status" value="1"/>
</dbReference>